<proteinExistence type="inferred from homology"/>
<evidence type="ECO:0000256" key="2">
    <source>
        <dbReference type="SAM" id="MobiDB-lite"/>
    </source>
</evidence>
<dbReference type="Proteomes" id="UP000275281">
    <property type="component" value="Unassembled WGS sequence"/>
</dbReference>
<feature type="chain" id="PRO_5018101891" evidence="3">
    <location>
        <begin position="23"/>
        <end position="530"/>
    </location>
</feature>
<dbReference type="PANTHER" id="PTHR10963:SF55">
    <property type="entry name" value="GLYCOSIDE HYDROLASE FAMILY 16 PROTEIN"/>
    <property type="match status" value="1"/>
</dbReference>
<dbReference type="Gene3D" id="2.60.120.200">
    <property type="match status" value="1"/>
</dbReference>
<reference evidence="5 6" key="1">
    <citation type="submission" date="2018-11" db="EMBL/GenBank/DDBJ databases">
        <authorList>
            <person name="Ye M.-Q."/>
            <person name="Du Z.-J."/>
        </authorList>
    </citation>
    <scope>NUCLEOTIDE SEQUENCE [LARGE SCALE GENOMIC DNA]</scope>
    <source>
        <strain evidence="5 6">U0105</strain>
    </source>
</reference>
<dbReference type="GO" id="GO:0004553">
    <property type="term" value="F:hydrolase activity, hydrolyzing O-glycosyl compounds"/>
    <property type="evidence" value="ECO:0007669"/>
    <property type="project" value="InterPro"/>
</dbReference>
<organism evidence="5 6">
    <name type="scientific">Alteromonas sediminis</name>
    <dbReference type="NCBI Taxonomy" id="2259342"/>
    <lineage>
        <taxon>Bacteria</taxon>
        <taxon>Pseudomonadati</taxon>
        <taxon>Pseudomonadota</taxon>
        <taxon>Gammaproteobacteria</taxon>
        <taxon>Alteromonadales</taxon>
        <taxon>Alteromonadaceae</taxon>
        <taxon>Alteromonas/Salinimonas group</taxon>
        <taxon>Alteromonas</taxon>
    </lineage>
</organism>
<feature type="compositionally biased region" description="Pro residues" evidence="2">
    <location>
        <begin position="473"/>
        <end position="499"/>
    </location>
</feature>
<comment type="similarity">
    <text evidence="1">Belongs to the glycosyl hydrolase 16 family.</text>
</comment>
<evidence type="ECO:0000259" key="4">
    <source>
        <dbReference type="PROSITE" id="PS51762"/>
    </source>
</evidence>
<dbReference type="Pfam" id="PF00722">
    <property type="entry name" value="Glyco_hydro_16"/>
    <property type="match status" value="1"/>
</dbReference>
<keyword evidence="6" id="KW-1185">Reference proteome</keyword>
<evidence type="ECO:0000313" key="6">
    <source>
        <dbReference type="Proteomes" id="UP000275281"/>
    </source>
</evidence>
<feature type="domain" description="GH16" evidence="4">
    <location>
        <begin position="22"/>
        <end position="275"/>
    </location>
</feature>
<dbReference type="SUPFAM" id="SSF49899">
    <property type="entry name" value="Concanavalin A-like lectins/glucanases"/>
    <property type="match status" value="1"/>
</dbReference>
<evidence type="ECO:0000256" key="3">
    <source>
        <dbReference type="SAM" id="SignalP"/>
    </source>
</evidence>
<evidence type="ECO:0000256" key="1">
    <source>
        <dbReference type="ARBA" id="ARBA00006865"/>
    </source>
</evidence>
<feature type="signal peptide" evidence="3">
    <location>
        <begin position="1"/>
        <end position="22"/>
    </location>
</feature>
<dbReference type="EMBL" id="RPOK01000001">
    <property type="protein sequence ID" value="RPJ68539.1"/>
    <property type="molecule type" value="Genomic_DNA"/>
</dbReference>
<dbReference type="InterPro" id="IPR050546">
    <property type="entry name" value="Glycosyl_Hydrlase_16"/>
</dbReference>
<keyword evidence="3" id="KW-0732">Signal</keyword>
<gene>
    <name evidence="5" type="ORF">DRW07_03795</name>
</gene>
<dbReference type="InterPro" id="IPR013320">
    <property type="entry name" value="ConA-like_dom_sf"/>
</dbReference>
<dbReference type="OrthoDB" id="9809583at2"/>
<name>A0A3N5YAG3_9ALTE</name>
<comment type="caution">
    <text evidence="5">The sequence shown here is derived from an EMBL/GenBank/DDBJ whole genome shotgun (WGS) entry which is preliminary data.</text>
</comment>
<dbReference type="AlphaFoldDB" id="A0A3N5YAG3"/>
<dbReference type="CDD" id="cd08023">
    <property type="entry name" value="GH16_laminarinase_like"/>
    <property type="match status" value="1"/>
</dbReference>
<dbReference type="GO" id="GO:0005975">
    <property type="term" value="P:carbohydrate metabolic process"/>
    <property type="evidence" value="ECO:0007669"/>
    <property type="project" value="InterPro"/>
</dbReference>
<protein>
    <submittedName>
        <fullName evidence="5">Glycoside hydrolase family 16 protein</fullName>
    </submittedName>
</protein>
<dbReference type="Gene3D" id="2.60.120.430">
    <property type="entry name" value="Galactose-binding lectin"/>
    <property type="match status" value="1"/>
</dbReference>
<dbReference type="PANTHER" id="PTHR10963">
    <property type="entry name" value="GLYCOSYL HYDROLASE-RELATED"/>
    <property type="match status" value="1"/>
</dbReference>
<dbReference type="RefSeq" id="WP_124026540.1">
    <property type="nucleotide sequence ID" value="NZ_JBHRSN010000005.1"/>
</dbReference>
<evidence type="ECO:0000313" key="5">
    <source>
        <dbReference type="EMBL" id="RPJ68539.1"/>
    </source>
</evidence>
<feature type="region of interest" description="Disordered" evidence="2">
    <location>
        <begin position="471"/>
        <end position="507"/>
    </location>
</feature>
<dbReference type="PROSITE" id="PS51762">
    <property type="entry name" value="GH16_2"/>
    <property type="match status" value="1"/>
</dbReference>
<keyword evidence="5" id="KW-0378">Hydrolase</keyword>
<dbReference type="InterPro" id="IPR000757">
    <property type="entry name" value="Beta-glucanase-like"/>
</dbReference>
<sequence>MHFTLRVSVFLLFMSIPGQAIAGWELAWIDRFDGNGVNWDKWTAQTQANYNNEVQCYTDDDSSQRRNYEVSDGTLKIIARKGDIVCQGLNGEVRPWSSGRLNSKDKGEFLYGRVEARLRFLELKGGTWPAFWMLENRIAEQPIKGDNDNVPWPNPGAGEIDVWEWYANNGDRYITNFFNAASCGGERRINYPGGAPDVMSFNTYAIEWDADNISFFMNDTVVAEHDLSACPQYEEPMFVLLNVAIGGNLGGQIAPDLDTATLEVDYVAYCTPTDANNWQGCNESTPLMQDDDGDGVSNTLDQCPNTSSGVTVDANGCELVTEPAQAADSPTIDAEYVISLFSDHYDNIEDINYNPNWGQATRVSEWQIDGNNILKYENFNYQGTGFENNPQDVSGMDYLHLDYWTHNANALDVFIVSPGPLENAFSVEVEQQAWTSVRIPLTHYTVPDLKDIFQLKLVGNGALFLDNIYFSSEPPPSDPPPSDPPPTPTPTPAPTPEPPQSEGGGGSLTQWGLLLLLGSALFRRVIHSMR</sequence>
<accession>A0A3N5YAG3</accession>